<reference evidence="3" key="1">
    <citation type="journal article" date="2019" name="Int. J. Syst. Evol. Microbiol.">
        <title>The Global Catalogue of Microorganisms (GCM) 10K type strain sequencing project: providing services to taxonomists for standard genome sequencing and annotation.</title>
        <authorList>
            <consortium name="The Broad Institute Genomics Platform"/>
            <consortium name="The Broad Institute Genome Sequencing Center for Infectious Disease"/>
            <person name="Wu L."/>
            <person name="Ma J."/>
        </authorList>
    </citation>
    <scope>NUCLEOTIDE SEQUENCE [LARGE SCALE GENOMIC DNA]</scope>
    <source>
        <strain evidence="3">JCM 31290</strain>
    </source>
</reference>
<feature type="region of interest" description="Disordered" evidence="1">
    <location>
        <begin position="1"/>
        <end position="41"/>
    </location>
</feature>
<evidence type="ECO:0000313" key="2">
    <source>
        <dbReference type="EMBL" id="GAA4339162.1"/>
    </source>
</evidence>
<dbReference type="Proteomes" id="UP001501115">
    <property type="component" value="Unassembled WGS sequence"/>
</dbReference>
<evidence type="ECO:0000313" key="3">
    <source>
        <dbReference type="Proteomes" id="UP001501115"/>
    </source>
</evidence>
<sequence length="62" mass="6741">MTTWITITSRLPAPQRNRQLSGPSASSTPAEGEMCAAASSRGARSRTTAWVAYTRVETPWET</sequence>
<gene>
    <name evidence="2" type="ORF">GCM10023086_73990</name>
</gene>
<comment type="caution">
    <text evidence="2">The sequence shown here is derived from an EMBL/GenBank/DDBJ whole genome shotgun (WGS) entry which is preliminary data.</text>
</comment>
<keyword evidence="3" id="KW-1185">Reference proteome</keyword>
<name>A0ABP8HGR5_9ACTN</name>
<protein>
    <submittedName>
        <fullName evidence="2">Uncharacterized protein</fullName>
    </submittedName>
</protein>
<feature type="compositionally biased region" description="Polar residues" evidence="1">
    <location>
        <begin position="16"/>
        <end position="29"/>
    </location>
</feature>
<organism evidence="2 3">
    <name type="scientific">Streptomyces venetus</name>
    <dbReference type="NCBI Taxonomy" id="1701086"/>
    <lineage>
        <taxon>Bacteria</taxon>
        <taxon>Bacillati</taxon>
        <taxon>Actinomycetota</taxon>
        <taxon>Actinomycetes</taxon>
        <taxon>Kitasatosporales</taxon>
        <taxon>Streptomycetaceae</taxon>
        <taxon>Streptomyces</taxon>
    </lineage>
</organism>
<evidence type="ECO:0000256" key="1">
    <source>
        <dbReference type="SAM" id="MobiDB-lite"/>
    </source>
</evidence>
<proteinExistence type="predicted"/>
<accession>A0ABP8HGR5</accession>
<dbReference type="EMBL" id="BAABET010000016">
    <property type="protein sequence ID" value="GAA4339162.1"/>
    <property type="molecule type" value="Genomic_DNA"/>
</dbReference>